<evidence type="ECO:0000313" key="2">
    <source>
        <dbReference type="Proteomes" id="UP000257136"/>
    </source>
</evidence>
<reference evidence="1 2" key="1">
    <citation type="submission" date="2018-08" db="EMBL/GenBank/DDBJ databases">
        <title>Genomic Encyclopedia of Archaeal and Bacterial Type Strains, Phase II (KMG-II): from individual species to whole genera.</title>
        <authorList>
            <person name="Goeker M."/>
        </authorList>
    </citation>
    <scope>NUCLEOTIDE SEQUENCE [LARGE SCALE GENOMIC DNA]</scope>
    <source>
        <strain evidence="1 2">DSM 100880</strain>
    </source>
</reference>
<evidence type="ECO:0008006" key="3">
    <source>
        <dbReference type="Google" id="ProtNLM"/>
    </source>
</evidence>
<dbReference type="RefSeq" id="WP_115810539.1">
    <property type="nucleotide sequence ID" value="NZ_QUNI01000002.1"/>
</dbReference>
<proteinExistence type="predicted"/>
<dbReference type="OrthoDB" id="9816185at2"/>
<evidence type="ECO:0000313" key="1">
    <source>
        <dbReference type="EMBL" id="REH00990.1"/>
    </source>
</evidence>
<protein>
    <recommendedName>
        <fullName evidence="3">HNH endonuclease</fullName>
    </recommendedName>
</protein>
<name>A0A3E0EU99_9FLAO</name>
<sequence length="386" mass="45500">MIFTYQYIKHDIEKLQEYLDFLFYDVWLVAEDDFDIEKLNGNQELKDIYEDLGNVDYDPTSAVKNQKGKSAYFFNSSIENIFSEFAKIKDDRFKLDLIDFYSSNNNISLLCADKTKNPICYDEIKNKYPDLANALKSFYSKLYGNESPFNLEIFGKLNDKLIISHYNDFIELNDDGICPFCGIYPIDGNYVSTREAYDHYLPKAIYPFSAINFKNLSPMCYKCNSGNKSTNDPIEHIKGRQLAFFPYSTNHPEIEINFDLVSPKINEKIVPSDYKLTISCNTNPEELESWKRIFKIETKYKVDGTIDYYGRYDELICNKHEAKEWYKDIYDDFENARSISDIKDAEKYYDKVIRATTHNYKSVKNTIKRKFLEECKNKELFKSKEE</sequence>
<dbReference type="EMBL" id="QUNI01000002">
    <property type="protein sequence ID" value="REH00990.1"/>
    <property type="molecule type" value="Genomic_DNA"/>
</dbReference>
<keyword evidence="2" id="KW-1185">Reference proteome</keyword>
<dbReference type="AlphaFoldDB" id="A0A3E0EU99"/>
<organism evidence="1 2">
    <name type="scientific">Flavobacterium aquicola</name>
    <dbReference type="NCBI Taxonomy" id="1682742"/>
    <lineage>
        <taxon>Bacteria</taxon>
        <taxon>Pseudomonadati</taxon>
        <taxon>Bacteroidota</taxon>
        <taxon>Flavobacteriia</taxon>
        <taxon>Flavobacteriales</taxon>
        <taxon>Flavobacteriaceae</taxon>
        <taxon>Flavobacterium</taxon>
    </lineage>
</organism>
<accession>A0A3E0EU99</accession>
<gene>
    <name evidence="1" type="ORF">C8P67_102243</name>
</gene>
<dbReference type="Proteomes" id="UP000257136">
    <property type="component" value="Unassembled WGS sequence"/>
</dbReference>
<comment type="caution">
    <text evidence="1">The sequence shown here is derived from an EMBL/GenBank/DDBJ whole genome shotgun (WGS) entry which is preliminary data.</text>
</comment>